<name>A0A380TC20_9ZZZZ</name>
<dbReference type="InterPro" id="IPR029787">
    <property type="entry name" value="Nucleotide_cyclase"/>
</dbReference>
<reference evidence="3" key="1">
    <citation type="submission" date="2018-07" db="EMBL/GenBank/DDBJ databases">
        <authorList>
            <person name="Quirk P.G."/>
            <person name="Krulwich T.A."/>
        </authorList>
    </citation>
    <scope>NUCLEOTIDE SEQUENCE</scope>
</reference>
<gene>
    <name evidence="3" type="ORF">DF3PB_2310003</name>
</gene>
<accession>A0A380TC20</accession>
<evidence type="ECO:0000259" key="2">
    <source>
        <dbReference type="PROSITE" id="PS50887"/>
    </source>
</evidence>
<dbReference type="Pfam" id="PF00990">
    <property type="entry name" value="GGDEF"/>
    <property type="match status" value="1"/>
</dbReference>
<dbReference type="GO" id="GO:0052621">
    <property type="term" value="F:diguanylate cyclase activity"/>
    <property type="evidence" value="ECO:0007669"/>
    <property type="project" value="TreeGrafter"/>
</dbReference>
<dbReference type="NCBIfam" id="TIGR00254">
    <property type="entry name" value="GGDEF"/>
    <property type="match status" value="1"/>
</dbReference>
<sequence length="325" mass="34922">MAPSSTKGDGVRPRSDPEWHSVAAPGADLPAALRGTVGPERVLQALQDLERIKSRHAGWMRDVHVDLVRRLNRDAGSGQAPEPFDESMWHRGAHLDVLRGNPLVERIGTGLTTLAAAAADLATSADTSGKLPTEAFTRCLDEAVEIAAGLQQLISETWNLLASIDPLTGLGNRPAMLRRLAIESDRHARENQPCCVAMLDLDHFKTVNDTHGHVVGDTVLRSVASLLAASVRPYDAVFRYGGEEFLLCLPNADLRTAWAIAERLRLKVAGWSIPIAKGAELRTSVSTGIAPLSSAQSVEATLERADAALYAAKSRGRNCVVVRNA</sequence>
<dbReference type="SUPFAM" id="SSF55073">
    <property type="entry name" value="Nucleotide cyclase"/>
    <property type="match status" value="1"/>
</dbReference>
<evidence type="ECO:0000313" key="3">
    <source>
        <dbReference type="EMBL" id="SUS06022.1"/>
    </source>
</evidence>
<dbReference type="InterPro" id="IPR043128">
    <property type="entry name" value="Rev_trsase/Diguanyl_cyclase"/>
</dbReference>
<dbReference type="GO" id="GO:0005886">
    <property type="term" value="C:plasma membrane"/>
    <property type="evidence" value="ECO:0007669"/>
    <property type="project" value="TreeGrafter"/>
</dbReference>
<feature type="region of interest" description="Disordered" evidence="1">
    <location>
        <begin position="1"/>
        <end position="32"/>
    </location>
</feature>
<dbReference type="GO" id="GO:1902201">
    <property type="term" value="P:negative regulation of bacterial-type flagellum-dependent cell motility"/>
    <property type="evidence" value="ECO:0007669"/>
    <property type="project" value="TreeGrafter"/>
</dbReference>
<dbReference type="AlphaFoldDB" id="A0A380TC20"/>
<dbReference type="PROSITE" id="PS50887">
    <property type="entry name" value="GGDEF"/>
    <property type="match status" value="1"/>
</dbReference>
<organism evidence="3">
    <name type="scientific">metagenome</name>
    <dbReference type="NCBI Taxonomy" id="256318"/>
    <lineage>
        <taxon>unclassified sequences</taxon>
        <taxon>metagenomes</taxon>
    </lineage>
</organism>
<dbReference type="Gene3D" id="3.30.70.270">
    <property type="match status" value="1"/>
</dbReference>
<dbReference type="InterPro" id="IPR000160">
    <property type="entry name" value="GGDEF_dom"/>
</dbReference>
<proteinExistence type="predicted"/>
<dbReference type="PANTHER" id="PTHR45138">
    <property type="entry name" value="REGULATORY COMPONENTS OF SENSORY TRANSDUCTION SYSTEM"/>
    <property type="match status" value="1"/>
</dbReference>
<dbReference type="FunFam" id="3.30.70.270:FF:000001">
    <property type="entry name" value="Diguanylate cyclase domain protein"/>
    <property type="match status" value="1"/>
</dbReference>
<protein>
    <submittedName>
        <fullName evidence="3">Putative Diguanylate cyclase</fullName>
    </submittedName>
</protein>
<dbReference type="InterPro" id="IPR050469">
    <property type="entry name" value="Diguanylate_Cyclase"/>
</dbReference>
<feature type="domain" description="GGDEF" evidence="2">
    <location>
        <begin position="192"/>
        <end position="325"/>
    </location>
</feature>
<dbReference type="PANTHER" id="PTHR45138:SF9">
    <property type="entry name" value="DIGUANYLATE CYCLASE DGCM-RELATED"/>
    <property type="match status" value="1"/>
</dbReference>
<dbReference type="CDD" id="cd01949">
    <property type="entry name" value="GGDEF"/>
    <property type="match status" value="1"/>
</dbReference>
<feature type="compositionally biased region" description="Basic and acidic residues" evidence="1">
    <location>
        <begin position="9"/>
        <end position="19"/>
    </location>
</feature>
<dbReference type="EMBL" id="UIDG01000148">
    <property type="protein sequence ID" value="SUS06022.1"/>
    <property type="molecule type" value="Genomic_DNA"/>
</dbReference>
<dbReference type="SMART" id="SM00267">
    <property type="entry name" value="GGDEF"/>
    <property type="match status" value="1"/>
</dbReference>
<evidence type="ECO:0000256" key="1">
    <source>
        <dbReference type="SAM" id="MobiDB-lite"/>
    </source>
</evidence>
<dbReference type="GO" id="GO:0043709">
    <property type="term" value="P:cell adhesion involved in single-species biofilm formation"/>
    <property type="evidence" value="ECO:0007669"/>
    <property type="project" value="TreeGrafter"/>
</dbReference>